<organism evidence="4">
    <name type="scientific">Mesocestoides corti</name>
    <name type="common">Flatworm</name>
    <dbReference type="NCBI Taxonomy" id="53468"/>
    <lineage>
        <taxon>Eukaryota</taxon>
        <taxon>Metazoa</taxon>
        <taxon>Spiralia</taxon>
        <taxon>Lophotrochozoa</taxon>
        <taxon>Platyhelminthes</taxon>
        <taxon>Cestoda</taxon>
        <taxon>Eucestoda</taxon>
        <taxon>Cyclophyllidea</taxon>
        <taxon>Mesocestoididae</taxon>
        <taxon>Mesocestoides</taxon>
    </lineage>
</organism>
<comment type="similarity">
    <text evidence="1">Belongs to the LovG family.</text>
</comment>
<accession>A0A5K3ESW5</accession>
<dbReference type="Gene3D" id="3.40.50.1820">
    <property type="entry name" value="alpha/beta hydrolase"/>
    <property type="match status" value="1"/>
</dbReference>
<name>A0A5K3ESW5_MESCO</name>
<dbReference type="PANTHER" id="PTHR48070">
    <property type="entry name" value="ESTERASE OVCA2"/>
    <property type="match status" value="1"/>
</dbReference>
<dbReference type="PANTHER" id="PTHR48070:SF6">
    <property type="entry name" value="ESTERASE OVCA2"/>
    <property type="match status" value="1"/>
</dbReference>
<dbReference type="GO" id="GO:0016787">
    <property type="term" value="F:hydrolase activity"/>
    <property type="evidence" value="ECO:0007669"/>
    <property type="project" value="UniProtKB-KW"/>
</dbReference>
<dbReference type="GO" id="GO:0005737">
    <property type="term" value="C:cytoplasm"/>
    <property type="evidence" value="ECO:0007669"/>
    <property type="project" value="TreeGrafter"/>
</dbReference>
<evidence type="ECO:0000259" key="3">
    <source>
        <dbReference type="Pfam" id="PF03959"/>
    </source>
</evidence>
<dbReference type="GO" id="GO:0005634">
    <property type="term" value="C:nucleus"/>
    <property type="evidence" value="ECO:0007669"/>
    <property type="project" value="TreeGrafter"/>
</dbReference>
<keyword evidence="2" id="KW-0378">Hydrolase</keyword>
<dbReference type="GO" id="GO:0032526">
    <property type="term" value="P:response to retinoic acid"/>
    <property type="evidence" value="ECO:0007669"/>
    <property type="project" value="TreeGrafter"/>
</dbReference>
<dbReference type="AlphaFoldDB" id="A0A5K3ESW5"/>
<dbReference type="WBParaSite" id="MCU_002851-RC">
    <property type="protein sequence ID" value="MCU_002851-RC"/>
    <property type="gene ID" value="MCU_002851"/>
</dbReference>
<evidence type="ECO:0000313" key="4">
    <source>
        <dbReference type="WBParaSite" id="MCU_002851-RC"/>
    </source>
</evidence>
<dbReference type="FunFam" id="3.40.50.1820:FF:000073">
    <property type="entry name" value="esterase OVCA2 isoform X6"/>
    <property type="match status" value="1"/>
</dbReference>
<dbReference type="InterPro" id="IPR050593">
    <property type="entry name" value="LovG"/>
</dbReference>
<evidence type="ECO:0000256" key="1">
    <source>
        <dbReference type="ARBA" id="ARBA00005863"/>
    </source>
</evidence>
<dbReference type="InterPro" id="IPR005645">
    <property type="entry name" value="FSH-like_dom"/>
</dbReference>
<reference evidence="4" key="1">
    <citation type="submission" date="2019-11" db="UniProtKB">
        <authorList>
            <consortium name="WormBaseParasite"/>
        </authorList>
    </citation>
    <scope>IDENTIFICATION</scope>
</reference>
<dbReference type="SUPFAM" id="SSF53474">
    <property type="entry name" value="alpha/beta-Hydrolases"/>
    <property type="match status" value="1"/>
</dbReference>
<evidence type="ECO:0000256" key="2">
    <source>
        <dbReference type="ARBA" id="ARBA00022801"/>
    </source>
</evidence>
<dbReference type="Pfam" id="PF03959">
    <property type="entry name" value="FSH1"/>
    <property type="match status" value="1"/>
</dbReference>
<sequence>MSLRILCIHGYRQSGAGFREKSGSFRKIFKGSCEFVFIDSPLKIPSTDGSDQGNGWWFSKPDDSFNARENTDFLRGFDESVSVVKEALKSQGPFDGILAFSQGAAFVTLLQILMEQHPEEWDAPVVKFAILVATFKSRSSLHAPLYSGVIQMPTLLVYGEDDKVIPAEMTKDLLPMYVAPQTTLVHPGGHFIPTNAAAKDAYRAFIAPFLSNPK</sequence>
<protein>
    <submittedName>
        <fullName evidence="4">FSH1 domain-containing protein</fullName>
    </submittedName>
</protein>
<proteinExistence type="inferred from homology"/>
<feature type="domain" description="Serine hydrolase" evidence="3">
    <location>
        <begin position="3"/>
        <end position="201"/>
    </location>
</feature>
<dbReference type="InterPro" id="IPR029058">
    <property type="entry name" value="AB_hydrolase_fold"/>
</dbReference>